<protein>
    <submittedName>
        <fullName evidence="7">ABC transporter permease</fullName>
    </submittedName>
</protein>
<organism evidence="7 8">
    <name type="scientific">Schumannella soli</name>
    <dbReference type="NCBI Taxonomy" id="2590779"/>
    <lineage>
        <taxon>Bacteria</taxon>
        <taxon>Bacillati</taxon>
        <taxon>Actinomycetota</taxon>
        <taxon>Actinomycetes</taxon>
        <taxon>Micrococcales</taxon>
        <taxon>Microbacteriaceae</taxon>
        <taxon>Schumannella</taxon>
    </lineage>
</organism>
<dbReference type="PANTHER" id="PTHR43471">
    <property type="entry name" value="ABC TRANSPORTER PERMEASE"/>
    <property type="match status" value="1"/>
</dbReference>
<feature type="transmembrane region" description="Helical" evidence="6">
    <location>
        <begin position="137"/>
        <end position="160"/>
    </location>
</feature>
<keyword evidence="3 6" id="KW-0812">Transmembrane</keyword>
<evidence type="ECO:0000256" key="3">
    <source>
        <dbReference type="ARBA" id="ARBA00022692"/>
    </source>
</evidence>
<evidence type="ECO:0000256" key="4">
    <source>
        <dbReference type="ARBA" id="ARBA00022989"/>
    </source>
</evidence>
<evidence type="ECO:0000256" key="2">
    <source>
        <dbReference type="ARBA" id="ARBA00010544"/>
    </source>
</evidence>
<sequence length="345" mass="36436">MRVIAGLELRQRVRGVAWYVLVGLFGVVVLIVTGLLIWGFRALSGGYDSDPGGNAIFSTIVYLVLLLGTLVAPAFSGNAINGDREAGTLATTQVTLVSTPQLVIGKFVAAWISSLAFLAIAAPFLVVSLVIGGTTVGMVLVSLLVLAVELAVISAIGVGLSGLLRRPLFSVAVTYLVVAALSVGTLISFGLGTLVAQERYEYRSATYDYDDSTGNSECIVSDTTTEGTRPRPDYVWWLLAANPYVVMADAVPTRYGSGDAPSDLFGWIKLGVRSLQQPPDSSLVDDPCNYRSDRSPSPHEVIDRSVPSWFVGLAIHLALAALALVGAIRATRAPARRLAAGSRIA</sequence>
<dbReference type="OrthoDB" id="149032at2"/>
<comment type="similarity">
    <text evidence="2">Belongs to the CcmB/CycW/HelB family.</text>
</comment>
<evidence type="ECO:0000313" key="7">
    <source>
        <dbReference type="EMBL" id="TPW76572.1"/>
    </source>
</evidence>
<dbReference type="InterPro" id="IPR003544">
    <property type="entry name" value="Cyt_c_biogenesis_CcmB"/>
</dbReference>
<keyword evidence="4 6" id="KW-1133">Transmembrane helix</keyword>
<feature type="transmembrane region" description="Helical" evidence="6">
    <location>
        <begin position="172"/>
        <end position="196"/>
    </location>
</feature>
<gene>
    <name evidence="7" type="ORF">FJ657_07700</name>
</gene>
<name>A0A506Y3N5_9MICO</name>
<evidence type="ECO:0000256" key="5">
    <source>
        <dbReference type="ARBA" id="ARBA00023136"/>
    </source>
</evidence>
<dbReference type="GO" id="GO:0016020">
    <property type="term" value="C:membrane"/>
    <property type="evidence" value="ECO:0007669"/>
    <property type="project" value="UniProtKB-SubCell"/>
</dbReference>
<proteinExistence type="inferred from homology"/>
<comment type="subcellular location">
    <subcellularLocation>
        <location evidence="1">Membrane</location>
        <topology evidence="1">Multi-pass membrane protein</topology>
    </subcellularLocation>
</comment>
<feature type="transmembrane region" description="Helical" evidence="6">
    <location>
        <begin position="108"/>
        <end position="131"/>
    </location>
</feature>
<dbReference type="GO" id="GO:0015232">
    <property type="term" value="F:heme transmembrane transporter activity"/>
    <property type="evidence" value="ECO:0007669"/>
    <property type="project" value="InterPro"/>
</dbReference>
<keyword evidence="8" id="KW-1185">Reference proteome</keyword>
<dbReference type="Proteomes" id="UP000316252">
    <property type="component" value="Unassembled WGS sequence"/>
</dbReference>
<comment type="caution">
    <text evidence="7">The sequence shown here is derived from an EMBL/GenBank/DDBJ whole genome shotgun (WGS) entry which is preliminary data.</text>
</comment>
<accession>A0A506Y3N5</accession>
<evidence type="ECO:0000256" key="6">
    <source>
        <dbReference type="SAM" id="Phobius"/>
    </source>
</evidence>
<feature type="transmembrane region" description="Helical" evidence="6">
    <location>
        <begin position="55"/>
        <end position="75"/>
    </location>
</feature>
<reference evidence="7 8" key="1">
    <citation type="submission" date="2019-06" db="EMBL/GenBank/DDBJ databases">
        <authorList>
            <person name="Li F."/>
        </authorList>
    </citation>
    <scope>NUCLEOTIDE SEQUENCE [LARGE SCALE GENOMIC DNA]</scope>
    <source>
        <strain evidence="7 8">10F1D-1</strain>
    </source>
</reference>
<dbReference type="GO" id="GO:0017004">
    <property type="term" value="P:cytochrome complex assembly"/>
    <property type="evidence" value="ECO:0007669"/>
    <property type="project" value="InterPro"/>
</dbReference>
<feature type="transmembrane region" description="Helical" evidence="6">
    <location>
        <begin position="309"/>
        <end position="328"/>
    </location>
</feature>
<evidence type="ECO:0000313" key="8">
    <source>
        <dbReference type="Proteomes" id="UP000316252"/>
    </source>
</evidence>
<dbReference type="AlphaFoldDB" id="A0A506Y3N5"/>
<dbReference type="EMBL" id="VHQG01000002">
    <property type="protein sequence ID" value="TPW76572.1"/>
    <property type="molecule type" value="Genomic_DNA"/>
</dbReference>
<keyword evidence="5 6" id="KW-0472">Membrane</keyword>
<feature type="transmembrane region" description="Helical" evidence="6">
    <location>
        <begin position="16"/>
        <end position="40"/>
    </location>
</feature>
<evidence type="ECO:0000256" key="1">
    <source>
        <dbReference type="ARBA" id="ARBA00004141"/>
    </source>
</evidence>
<dbReference type="Pfam" id="PF03379">
    <property type="entry name" value="CcmB"/>
    <property type="match status" value="1"/>
</dbReference>